<dbReference type="Proteomes" id="UP001501747">
    <property type="component" value="Unassembled WGS sequence"/>
</dbReference>
<dbReference type="RefSeq" id="WP_344875367.1">
    <property type="nucleotide sequence ID" value="NZ_BAABAL010000009.1"/>
</dbReference>
<evidence type="ECO:0000313" key="3">
    <source>
        <dbReference type="Proteomes" id="UP001501747"/>
    </source>
</evidence>
<feature type="transmembrane region" description="Helical" evidence="1">
    <location>
        <begin position="48"/>
        <end position="66"/>
    </location>
</feature>
<feature type="transmembrane region" description="Helical" evidence="1">
    <location>
        <begin position="78"/>
        <end position="100"/>
    </location>
</feature>
<name>A0ABP7S6N1_9PSEU</name>
<evidence type="ECO:0000313" key="2">
    <source>
        <dbReference type="EMBL" id="GAA4007356.1"/>
    </source>
</evidence>
<accession>A0ABP7S6N1</accession>
<evidence type="ECO:0008006" key="4">
    <source>
        <dbReference type="Google" id="ProtNLM"/>
    </source>
</evidence>
<keyword evidence="1" id="KW-1133">Transmembrane helix</keyword>
<sequence length="133" mass="14104">MSTITNTRKDAFLRIAMKLDAVVTGANGIAYLLGAALVGPLLGLPAGLLVPVGVFLVGYAVAVWFIGTRPEINVKAAWGVVLVNLVWVVDSLVVAFSDFFPLTGWGVLWIVAQAVVVDAFAVLQVIGLRKITR</sequence>
<evidence type="ECO:0000256" key="1">
    <source>
        <dbReference type="SAM" id="Phobius"/>
    </source>
</evidence>
<organism evidence="2 3">
    <name type="scientific">Allokutzneria multivorans</name>
    <dbReference type="NCBI Taxonomy" id="1142134"/>
    <lineage>
        <taxon>Bacteria</taxon>
        <taxon>Bacillati</taxon>
        <taxon>Actinomycetota</taxon>
        <taxon>Actinomycetes</taxon>
        <taxon>Pseudonocardiales</taxon>
        <taxon>Pseudonocardiaceae</taxon>
        <taxon>Allokutzneria</taxon>
    </lineage>
</organism>
<proteinExistence type="predicted"/>
<feature type="transmembrane region" description="Helical" evidence="1">
    <location>
        <begin position="106"/>
        <end position="128"/>
    </location>
</feature>
<comment type="caution">
    <text evidence="2">The sequence shown here is derived from an EMBL/GenBank/DDBJ whole genome shotgun (WGS) entry which is preliminary data.</text>
</comment>
<feature type="transmembrane region" description="Helical" evidence="1">
    <location>
        <begin position="21"/>
        <end position="42"/>
    </location>
</feature>
<keyword evidence="1" id="KW-0472">Membrane</keyword>
<keyword evidence="3" id="KW-1185">Reference proteome</keyword>
<gene>
    <name evidence="2" type="ORF">GCM10022247_31780</name>
</gene>
<keyword evidence="1" id="KW-0812">Transmembrane</keyword>
<reference evidence="3" key="1">
    <citation type="journal article" date="2019" name="Int. J. Syst. Evol. Microbiol.">
        <title>The Global Catalogue of Microorganisms (GCM) 10K type strain sequencing project: providing services to taxonomists for standard genome sequencing and annotation.</title>
        <authorList>
            <consortium name="The Broad Institute Genomics Platform"/>
            <consortium name="The Broad Institute Genome Sequencing Center for Infectious Disease"/>
            <person name="Wu L."/>
            <person name="Ma J."/>
        </authorList>
    </citation>
    <scope>NUCLEOTIDE SEQUENCE [LARGE SCALE GENOMIC DNA]</scope>
    <source>
        <strain evidence="3">JCM 17342</strain>
    </source>
</reference>
<protein>
    <recommendedName>
        <fullName evidence="4">Integral membrane protein</fullName>
    </recommendedName>
</protein>
<dbReference type="EMBL" id="BAABAL010000009">
    <property type="protein sequence ID" value="GAA4007356.1"/>
    <property type="molecule type" value="Genomic_DNA"/>
</dbReference>